<name>A0A918UG89_9SPHN</name>
<protein>
    <submittedName>
        <fullName evidence="2">Uncharacterized protein</fullName>
    </submittedName>
</protein>
<evidence type="ECO:0000256" key="1">
    <source>
        <dbReference type="SAM" id="MobiDB-lite"/>
    </source>
</evidence>
<reference evidence="2" key="2">
    <citation type="submission" date="2020-09" db="EMBL/GenBank/DDBJ databases">
        <authorList>
            <person name="Sun Q."/>
            <person name="Kim S."/>
        </authorList>
    </citation>
    <scope>NUCLEOTIDE SEQUENCE</scope>
    <source>
        <strain evidence="2">KCTC 32255</strain>
    </source>
</reference>
<gene>
    <name evidence="2" type="ORF">GCM10011614_19000</name>
</gene>
<dbReference type="AlphaFoldDB" id="A0A918UG89"/>
<feature type="region of interest" description="Disordered" evidence="1">
    <location>
        <begin position="30"/>
        <end position="89"/>
    </location>
</feature>
<reference evidence="2" key="1">
    <citation type="journal article" date="2014" name="Int. J. Syst. Evol. Microbiol.">
        <title>Complete genome sequence of Corynebacterium casei LMG S-19264T (=DSM 44701T), isolated from a smear-ripened cheese.</title>
        <authorList>
            <consortium name="US DOE Joint Genome Institute (JGI-PGF)"/>
            <person name="Walter F."/>
            <person name="Albersmeier A."/>
            <person name="Kalinowski J."/>
            <person name="Ruckert C."/>
        </authorList>
    </citation>
    <scope>NUCLEOTIDE SEQUENCE</scope>
    <source>
        <strain evidence="2">KCTC 32255</strain>
    </source>
</reference>
<feature type="compositionally biased region" description="Pro residues" evidence="1">
    <location>
        <begin position="50"/>
        <end position="67"/>
    </location>
</feature>
<dbReference type="Proteomes" id="UP000648075">
    <property type="component" value="Unassembled WGS sequence"/>
</dbReference>
<evidence type="ECO:0000313" key="3">
    <source>
        <dbReference type="Proteomes" id="UP000648075"/>
    </source>
</evidence>
<keyword evidence="3" id="KW-1185">Reference proteome</keyword>
<organism evidence="2 3">
    <name type="scientific">Novosphingobium colocasiae</name>
    <dbReference type="NCBI Taxonomy" id="1256513"/>
    <lineage>
        <taxon>Bacteria</taxon>
        <taxon>Pseudomonadati</taxon>
        <taxon>Pseudomonadota</taxon>
        <taxon>Alphaproteobacteria</taxon>
        <taxon>Sphingomonadales</taxon>
        <taxon>Sphingomonadaceae</taxon>
        <taxon>Novosphingobium</taxon>
    </lineage>
</organism>
<proteinExistence type="predicted"/>
<dbReference type="EMBL" id="BMZA01000005">
    <property type="protein sequence ID" value="GGZ04200.1"/>
    <property type="molecule type" value="Genomic_DNA"/>
</dbReference>
<sequence>MNRCILPPLHARPGVPTLVATLDPIAAVARQKAHSMATQPGDEPGNTPDETPPLQPSQQPVEPPAQPEAPEIAPDFDMPDTGPAELPEV</sequence>
<evidence type="ECO:0000313" key="2">
    <source>
        <dbReference type="EMBL" id="GGZ04200.1"/>
    </source>
</evidence>
<comment type="caution">
    <text evidence="2">The sequence shown here is derived from an EMBL/GenBank/DDBJ whole genome shotgun (WGS) entry which is preliminary data.</text>
</comment>
<accession>A0A918UG89</accession>